<dbReference type="EMBL" id="NTFS01000106">
    <property type="protein sequence ID" value="PAX54904.1"/>
    <property type="molecule type" value="Genomic_DNA"/>
</dbReference>
<feature type="signal peptide" evidence="1">
    <location>
        <begin position="1"/>
        <end position="29"/>
    </location>
</feature>
<accession>A0A2A2TJJ3</accession>
<evidence type="ECO:0000313" key="2">
    <source>
        <dbReference type="EMBL" id="PAX54904.1"/>
    </source>
</evidence>
<proteinExistence type="predicted"/>
<dbReference type="Proteomes" id="UP000218238">
    <property type="component" value="Unassembled WGS sequence"/>
</dbReference>
<evidence type="ECO:0000256" key="1">
    <source>
        <dbReference type="SAM" id="SignalP"/>
    </source>
</evidence>
<keyword evidence="3" id="KW-1185">Reference proteome</keyword>
<comment type="caution">
    <text evidence="2">The sequence shown here is derived from an EMBL/GenBank/DDBJ whole genome shotgun (WGS) entry which is preliminary data.</text>
</comment>
<dbReference type="OrthoDB" id="574501at2"/>
<name>A0A2A2TJJ3_9CYAN</name>
<keyword evidence="1" id="KW-0732">Signal</keyword>
<protein>
    <submittedName>
        <fullName evidence="2">Uncharacterized protein</fullName>
    </submittedName>
</protein>
<feature type="chain" id="PRO_5012132668" evidence="1">
    <location>
        <begin position="30"/>
        <end position="199"/>
    </location>
</feature>
<gene>
    <name evidence="2" type="ORF">CK510_11730</name>
</gene>
<dbReference type="RefSeq" id="WP_095721877.1">
    <property type="nucleotide sequence ID" value="NZ_NTFS01000106.1"/>
</dbReference>
<evidence type="ECO:0000313" key="3">
    <source>
        <dbReference type="Proteomes" id="UP000218238"/>
    </source>
</evidence>
<dbReference type="AlphaFoldDB" id="A0A2A2TJJ3"/>
<organism evidence="2 3">
    <name type="scientific">Brunnivagina elsteri CCALA 953</name>
    <dbReference type="NCBI Taxonomy" id="987040"/>
    <lineage>
        <taxon>Bacteria</taxon>
        <taxon>Bacillati</taxon>
        <taxon>Cyanobacteriota</taxon>
        <taxon>Cyanophyceae</taxon>
        <taxon>Nostocales</taxon>
        <taxon>Calotrichaceae</taxon>
        <taxon>Brunnivagina</taxon>
    </lineage>
</organism>
<sequence length="199" mass="21557">MISYLKQYTVIWGFLLLASATISTHTANASVVKTPKSQNFKLEKLVQIQPQTTKVAKTKIHPSFLPILPKLKSISKFPILLPRIIPGSEGENKLYAVIETATANKYGIILGFTSDCGGGNACRFGDISAKTVTKTTPRLLGKTVKLANGITAYFIDAKCGANCSDSTLTWQFKGVRYTAGIKAGKLRDLLQMANSFIAP</sequence>
<reference evidence="2 3" key="1">
    <citation type="submission" date="2017-08" db="EMBL/GenBank/DDBJ databases">
        <title>Draft genome sequence of filamentous cyanobacterium Calothrix elsteri CCALA 953.</title>
        <authorList>
            <person name="Gagunashvili A.N."/>
            <person name="Elster J."/>
            <person name="Andresson O.S."/>
        </authorList>
    </citation>
    <scope>NUCLEOTIDE SEQUENCE [LARGE SCALE GENOMIC DNA]</scope>
    <source>
        <strain evidence="2 3">CCALA 953</strain>
    </source>
</reference>